<evidence type="ECO:0000313" key="2">
    <source>
        <dbReference type="Proteomes" id="UP000554482"/>
    </source>
</evidence>
<evidence type="ECO:0000313" key="1">
    <source>
        <dbReference type="EMBL" id="KAF5206258.1"/>
    </source>
</evidence>
<sequence length="387" mass="44917">MEIVTKKREFEESISGTTKGVSGDGDEEKKKIYLNLGQSDSVVKTGWVVVDPLFTSIEEAEELMKFMPTKLQQHRCYANVVWKSKIFFIGGQFWDENVDHFDFPLDNFSNQVIAFDVATQTWEDDSTYPNLQSGRMSARAVVGGNRIFVFGTLMPDLLQNEHFGEYLDLSSSSKEEREWRYIPNPPNALCQVAYIQSIAVCNSNEKHHFLFWAYPYGCLFILDYHSLEWQTVETFFGYPQKDPAYLNENDIVIPHLEPFWSNQVVFLDDAVFWHYGSKIYAHDFKKKTPNAIDVCTFEDPSSTFVQAVLYNFPRDDSFPPTYLISQGKGRLSLIWDVFEGSFLYYCKNFRVERTTDNQTLVVHEIKGYAKLRPPLSNFTEIYKVLLM</sequence>
<dbReference type="Gene3D" id="2.120.10.80">
    <property type="entry name" value="Kelch-type beta propeller"/>
    <property type="match status" value="1"/>
</dbReference>
<dbReference type="InterPro" id="IPR015915">
    <property type="entry name" value="Kelch-typ_b-propeller"/>
</dbReference>
<reference evidence="1 2" key="1">
    <citation type="submission" date="2020-06" db="EMBL/GenBank/DDBJ databases">
        <title>Transcriptomic and genomic resources for Thalictrum thalictroides and T. hernandezii: Facilitating candidate gene discovery in an emerging model plant lineage.</title>
        <authorList>
            <person name="Arias T."/>
            <person name="Riano-Pachon D.M."/>
            <person name="Di Stilio V.S."/>
        </authorList>
    </citation>
    <scope>NUCLEOTIDE SEQUENCE [LARGE SCALE GENOMIC DNA]</scope>
    <source>
        <strain evidence="2">cv. WT478/WT964</strain>
        <tissue evidence="1">Leaves</tissue>
    </source>
</reference>
<keyword evidence="2" id="KW-1185">Reference proteome</keyword>
<protein>
    <submittedName>
        <fullName evidence="1">Uncharacterized protein</fullName>
    </submittedName>
</protein>
<proteinExistence type="predicted"/>
<name>A0A7J6XBG3_THATH</name>
<accession>A0A7J6XBG3</accession>
<dbReference type="OrthoDB" id="10251809at2759"/>
<comment type="caution">
    <text evidence="1">The sequence shown here is derived from an EMBL/GenBank/DDBJ whole genome shotgun (WGS) entry which is preliminary data.</text>
</comment>
<dbReference type="EMBL" id="JABWDY010002980">
    <property type="protein sequence ID" value="KAF5206258.1"/>
    <property type="molecule type" value="Genomic_DNA"/>
</dbReference>
<organism evidence="1 2">
    <name type="scientific">Thalictrum thalictroides</name>
    <name type="common">Rue-anemone</name>
    <name type="synonym">Anemone thalictroides</name>
    <dbReference type="NCBI Taxonomy" id="46969"/>
    <lineage>
        <taxon>Eukaryota</taxon>
        <taxon>Viridiplantae</taxon>
        <taxon>Streptophyta</taxon>
        <taxon>Embryophyta</taxon>
        <taxon>Tracheophyta</taxon>
        <taxon>Spermatophyta</taxon>
        <taxon>Magnoliopsida</taxon>
        <taxon>Ranunculales</taxon>
        <taxon>Ranunculaceae</taxon>
        <taxon>Thalictroideae</taxon>
        <taxon>Thalictrum</taxon>
    </lineage>
</organism>
<dbReference type="Proteomes" id="UP000554482">
    <property type="component" value="Unassembled WGS sequence"/>
</dbReference>
<dbReference type="SUPFAM" id="SSF117281">
    <property type="entry name" value="Kelch motif"/>
    <property type="match status" value="1"/>
</dbReference>
<dbReference type="AlphaFoldDB" id="A0A7J6XBG3"/>
<gene>
    <name evidence="1" type="ORF">FRX31_004156</name>
</gene>